<evidence type="ECO:0000313" key="8">
    <source>
        <dbReference type="EMBL" id="ELP88960.1"/>
    </source>
</evidence>
<gene>
    <name evidence="8" type="ORF">EIN_491290</name>
</gene>
<dbReference type="OrthoDB" id="26523at2759"/>
<dbReference type="KEGG" id="eiv:EIN_491290"/>
<name>A0A0A1U462_ENTIV</name>
<accession>A0A0A1U462</accession>
<evidence type="ECO:0000256" key="4">
    <source>
        <dbReference type="ARBA" id="ARBA00022801"/>
    </source>
</evidence>
<dbReference type="PANTHER" id="PTHR10828">
    <property type="entry name" value="M-PHASE INDUCER PHOSPHATASE DUAL SPECIFICITY PHOSPHATASE CDC25"/>
    <property type="match status" value="1"/>
</dbReference>
<dbReference type="Gene3D" id="3.40.250.10">
    <property type="entry name" value="Rhodanese-like domain"/>
    <property type="match status" value="1"/>
</dbReference>
<evidence type="ECO:0000256" key="1">
    <source>
        <dbReference type="ARBA" id="ARBA00011065"/>
    </source>
</evidence>
<dbReference type="SUPFAM" id="SSF52821">
    <property type="entry name" value="Rhodanese/Cell cycle control phosphatase"/>
    <property type="match status" value="1"/>
</dbReference>
<evidence type="ECO:0000259" key="7">
    <source>
        <dbReference type="PROSITE" id="PS50206"/>
    </source>
</evidence>
<comment type="similarity">
    <text evidence="1">Belongs to the MPI phosphatase family.</text>
</comment>
<evidence type="ECO:0000256" key="6">
    <source>
        <dbReference type="ARBA" id="ARBA00023306"/>
    </source>
</evidence>
<evidence type="ECO:0000313" key="9">
    <source>
        <dbReference type="Proteomes" id="UP000014680"/>
    </source>
</evidence>
<sequence>MSMRSRLISATTKMTGETLVSLLQNHNNVVIIDCRTQYEMQGGHIKGSIPLPSLQELYNLFFRNVLSETFIVFHCEFSTVRAVKALEEFNNLDAFFMKRNGQFPHAAYPNTFLLVGGYHMFYKRHSEYCQGGYVDTYSCSSDEKLKCLKQIRKRSCVFTHMNNAEQMELIKPDEKLVVESSLIQSD</sequence>
<protein>
    <recommendedName>
        <fullName evidence="2">protein-tyrosine-phosphatase</fullName>
        <ecNumber evidence="2">3.1.3.48</ecNumber>
    </recommendedName>
</protein>
<dbReference type="InterPro" id="IPR036873">
    <property type="entry name" value="Rhodanese-like_dom_sf"/>
</dbReference>
<keyword evidence="6" id="KW-0131">Cell cycle</keyword>
<proteinExistence type="inferred from homology"/>
<feature type="domain" description="Rhodanese" evidence="7">
    <location>
        <begin position="25"/>
        <end position="130"/>
    </location>
</feature>
<dbReference type="PANTHER" id="PTHR10828:SF17">
    <property type="entry name" value="PROTEIN-TYROSINE-PHOSPHATASE"/>
    <property type="match status" value="1"/>
</dbReference>
<dbReference type="VEuPathDB" id="AmoebaDB:EIN_491290"/>
<dbReference type="Proteomes" id="UP000014680">
    <property type="component" value="Unassembled WGS sequence"/>
</dbReference>
<evidence type="ECO:0000256" key="2">
    <source>
        <dbReference type="ARBA" id="ARBA00013064"/>
    </source>
</evidence>
<dbReference type="RefSeq" id="XP_004255731.1">
    <property type="nucleotide sequence ID" value="XM_004255683.1"/>
</dbReference>
<dbReference type="AlphaFoldDB" id="A0A0A1U462"/>
<dbReference type="EMBL" id="KB206684">
    <property type="protein sequence ID" value="ELP88960.1"/>
    <property type="molecule type" value="Genomic_DNA"/>
</dbReference>
<dbReference type="EC" id="3.1.3.48" evidence="2"/>
<evidence type="ECO:0000256" key="5">
    <source>
        <dbReference type="ARBA" id="ARBA00022912"/>
    </source>
</evidence>
<dbReference type="GO" id="GO:0010971">
    <property type="term" value="P:positive regulation of G2/M transition of mitotic cell cycle"/>
    <property type="evidence" value="ECO:0007669"/>
    <property type="project" value="TreeGrafter"/>
</dbReference>
<keyword evidence="4" id="KW-0378">Hydrolase</keyword>
<dbReference type="GeneID" id="14887997"/>
<dbReference type="InterPro" id="IPR000751">
    <property type="entry name" value="MPI_Phosphatase"/>
</dbReference>
<organism evidence="8 9">
    <name type="scientific">Entamoeba invadens IP1</name>
    <dbReference type="NCBI Taxonomy" id="370355"/>
    <lineage>
        <taxon>Eukaryota</taxon>
        <taxon>Amoebozoa</taxon>
        <taxon>Evosea</taxon>
        <taxon>Archamoebae</taxon>
        <taxon>Mastigamoebida</taxon>
        <taxon>Entamoebidae</taxon>
        <taxon>Entamoeba</taxon>
    </lineage>
</organism>
<keyword evidence="5" id="KW-0904">Protein phosphatase</keyword>
<dbReference type="GO" id="GO:0110032">
    <property type="term" value="P:positive regulation of G2/MI transition of meiotic cell cycle"/>
    <property type="evidence" value="ECO:0007669"/>
    <property type="project" value="TreeGrafter"/>
</dbReference>
<dbReference type="PRINTS" id="PR00716">
    <property type="entry name" value="MPIPHPHTASE"/>
</dbReference>
<dbReference type="InterPro" id="IPR001763">
    <property type="entry name" value="Rhodanese-like_dom"/>
</dbReference>
<dbReference type="SMART" id="SM00450">
    <property type="entry name" value="RHOD"/>
    <property type="match status" value="1"/>
</dbReference>
<keyword evidence="9" id="KW-1185">Reference proteome</keyword>
<reference evidence="8 9" key="1">
    <citation type="submission" date="2012-10" db="EMBL/GenBank/DDBJ databases">
        <authorList>
            <person name="Zafar N."/>
            <person name="Inman J."/>
            <person name="Hall N."/>
            <person name="Lorenzi H."/>
            <person name="Caler E."/>
        </authorList>
    </citation>
    <scope>NUCLEOTIDE SEQUENCE [LARGE SCALE GENOMIC DNA]</scope>
    <source>
        <strain evidence="8 9">IP1</strain>
    </source>
</reference>
<dbReference type="Pfam" id="PF00581">
    <property type="entry name" value="Rhodanese"/>
    <property type="match status" value="1"/>
</dbReference>
<dbReference type="GO" id="GO:0005737">
    <property type="term" value="C:cytoplasm"/>
    <property type="evidence" value="ECO:0007669"/>
    <property type="project" value="TreeGrafter"/>
</dbReference>
<dbReference type="GO" id="GO:0051301">
    <property type="term" value="P:cell division"/>
    <property type="evidence" value="ECO:0007669"/>
    <property type="project" value="UniProtKB-KW"/>
</dbReference>
<dbReference type="GO" id="GO:0000086">
    <property type="term" value="P:G2/M transition of mitotic cell cycle"/>
    <property type="evidence" value="ECO:0007669"/>
    <property type="project" value="TreeGrafter"/>
</dbReference>
<keyword evidence="3" id="KW-0132">Cell division</keyword>
<evidence type="ECO:0000256" key="3">
    <source>
        <dbReference type="ARBA" id="ARBA00022618"/>
    </source>
</evidence>
<dbReference type="PROSITE" id="PS50206">
    <property type="entry name" value="RHODANESE_3"/>
    <property type="match status" value="1"/>
</dbReference>
<dbReference type="GO" id="GO:0004725">
    <property type="term" value="F:protein tyrosine phosphatase activity"/>
    <property type="evidence" value="ECO:0007669"/>
    <property type="project" value="UniProtKB-EC"/>
</dbReference>
<dbReference type="GO" id="GO:0005634">
    <property type="term" value="C:nucleus"/>
    <property type="evidence" value="ECO:0007669"/>
    <property type="project" value="TreeGrafter"/>
</dbReference>